<feature type="transmembrane region" description="Helical" evidence="7">
    <location>
        <begin position="259"/>
        <end position="280"/>
    </location>
</feature>
<dbReference type="PROSITE" id="PS50929">
    <property type="entry name" value="ABC_TM1F"/>
    <property type="match status" value="1"/>
</dbReference>
<reference evidence="10 11" key="1">
    <citation type="submission" date="2024-03" db="EMBL/GenBank/DDBJ databases">
        <title>Human intestinal bacterial collection.</title>
        <authorList>
            <person name="Pauvert C."/>
            <person name="Hitch T.C.A."/>
            <person name="Clavel T."/>
        </authorList>
    </citation>
    <scope>NUCLEOTIDE SEQUENCE [LARGE SCALE GENOMIC DNA]</scope>
    <source>
        <strain evidence="10 11">CLA-AA-H192</strain>
    </source>
</reference>
<keyword evidence="5 7" id="KW-1133">Transmembrane helix</keyword>
<dbReference type="InterPro" id="IPR027417">
    <property type="entry name" value="P-loop_NTPase"/>
</dbReference>
<gene>
    <name evidence="10" type="ORF">WMO66_06220</name>
</gene>
<organism evidence="10 11">
    <name type="scientific">Faecousia intestinalis</name>
    <dbReference type="NCBI Taxonomy" id="3133167"/>
    <lineage>
        <taxon>Bacteria</taxon>
        <taxon>Bacillati</taxon>
        <taxon>Bacillota</taxon>
        <taxon>Clostridia</taxon>
        <taxon>Eubacteriales</taxon>
        <taxon>Oscillospiraceae</taxon>
        <taxon>Faecousia</taxon>
    </lineage>
</organism>
<dbReference type="SUPFAM" id="SSF52540">
    <property type="entry name" value="P-loop containing nucleoside triphosphate hydrolases"/>
    <property type="match status" value="1"/>
</dbReference>
<dbReference type="InterPro" id="IPR017871">
    <property type="entry name" value="ABC_transporter-like_CS"/>
</dbReference>
<dbReference type="InterPro" id="IPR036640">
    <property type="entry name" value="ABC1_TM_sf"/>
</dbReference>
<evidence type="ECO:0000313" key="11">
    <source>
        <dbReference type="Proteomes" id="UP001491552"/>
    </source>
</evidence>
<feature type="transmembrane region" description="Helical" evidence="7">
    <location>
        <begin position="143"/>
        <end position="166"/>
    </location>
</feature>
<dbReference type="GO" id="GO:0005524">
    <property type="term" value="F:ATP binding"/>
    <property type="evidence" value="ECO:0007669"/>
    <property type="project" value="UniProtKB-KW"/>
</dbReference>
<evidence type="ECO:0000256" key="6">
    <source>
        <dbReference type="ARBA" id="ARBA00023136"/>
    </source>
</evidence>
<dbReference type="PROSITE" id="PS00211">
    <property type="entry name" value="ABC_TRANSPORTER_1"/>
    <property type="match status" value="1"/>
</dbReference>
<dbReference type="Pfam" id="PF00005">
    <property type="entry name" value="ABC_tran"/>
    <property type="match status" value="1"/>
</dbReference>
<dbReference type="InterPro" id="IPR039421">
    <property type="entry name" value="Type_1_exporter"/>
</dbReference>
<keyword evidence="2 7" id="KW-0812">Transmembrane</keyword>
<dbReference type="InterPro" id="IPR011527">
    <property type="entry name" value="ABC1_TM_dom"/>
</dbReference>
<evidence type="ECO:0000256" key="4">
    <source>
        <dbReference type="ARBA" id="ARBA00022840"/>
    </source>
</evidence>
<dbReference type="RefSeq" id="WP_349135527.1">
    <property type="nucleotide sequence ID" value="NZ_JBBMFF010000193.1"/>
</dbReference>
<accession>A0ABV1G6E4</accession>
<comment type="subcellular location">
    <subcellularLocation>
        <location evidence="1">Cell membrane</location>
        <topology evidence="1">Multi-pass membrane protein</topology>
    </subcellularLocation>
</comment>
<feature type="domain" description="ABC transporter" evidence="8">
    <location>
        <begin position="348"/>
        <end position="582"/>
    </location>
</feature>
<evidence type="ECO:0000256" key="7">
    <source>
        <dbReference type="SAM" id="Phobius"/>
    </source>
</evidence>
<keyword evidence="4 10" id="KW-0067">ATP-binding</keyword>
<dbReference type="PANTHER" id="PTHR24221:SF499">
    <property type="entry name" value="FATTY ACID ABC TRANSPORTER ATP-BINDING_PERMEASE PROTEIN"/>
    <property type="match status" value="1"/>
</dbReference>
<evidence type="ECO:0000313" key="10">
    <source>
        <dbReference type="EMBL" id="MEQ2510843.1"/>
    </source>
</evidence>
<proteinExistence type="predicted"/>
<evidence type="ECO:0000256" key="1">
    <source>
        <dbReference type="ARBA" id="ARBA00004651"/>
    </source>
</evidence>
<feature type="transmembrane region" description="Helical" evidence="7">
    <location>
        <begin position="20"/>
        <end position="44"/>
    </location>
</feature>
<evidence type="ECO:0000259" key="9">
    <source>
        <dbReference type="PROSITE" id="PS50929"/>
    </source>
</evidence>
<dbReference type="EMBL" id="JBBMFF010000193">
    <property type="protein sequence ID" value="MEQ2510843.1"/>
    <property type="molecule type" value="Genomic_DNA"/>
</dbReference>
<evidence type="ECO:0000259" key="8">
    <source>
        <dbReference type="PROSITE" id="PS50893"/>
    </source>
</evidence>
<feature type="transmembrane region" description="Helical" evidence="7">
    <location>
        <begin position="64"/>
        <end position="85"/>
    </location>
</feature>
<dbReference type="CDD" id="cd18547">
    <property type="entry name" value="ABC_6TM_Tm288_like"/>
    <property type="match status" value="1"/>
</dbReference>
<feature type="transmembrane region" description="Helical" evidence="7">
    <location>
        <begin position="172"/>
        <end position="191"/>
    </location>
</feature>
<evidence type="ECO:0000256" key="2">
    <source>
        <dbReference type="ARBA" id="ARBA00022692"/>
    </source>
</evidence>
<dbReference type="Pfam" id="PF00664">
    <property type="entry name" value="ABC_membrane"/>
    <property type="match status" value="1"/>
</dbReference>
<dbReference type="PROSITE" id="PS50893">
    <property type="entry name" value="ABC_TRANSPORTER_2"/>
    <property type="match status" value="1"/>
</dbReference>
<dbReference type="Gene3D" id="1.20.1560.10">
    <property type="entry name" value="ABC transporter type 1, transmembrane domain"/>
    <property type="match status" value="1"/>
</dbReference>
<dbReference type="CDD" id="cd03254">
    <property type="entry name" value="ABCC_Glucan_exporter_like"/>
    <property type="match status" value="1"/>
</dbReference>
<keyword evidence="3" id="KW-0547">Nucleotide-binding</keyword>
<dbReference type="SUPFAM" id="SSF90123">
    <property type="entry name" value="ABC transporter transmembrane region"/>
    <property type="match status" value="1"/>
</dbReference>
<protein>
    <submittedName>
        <fullName evidence="10">ABC transporter ATP-binding protein</fullName>
    </submittedName>
</protein>
<feature type="domain" description="ABC transmembrane type-1" evidence="9">
    <location>
        <begin position="25"/>
        <end position="316"/>
    </location>
</feature>
<dbReference type="Proteomes" id="UP001491552">
    <property type="component" value="Unassembled WGS sequence"/>
</dbReference>
<name>A0ABV1G6E4_9FIRM</name>
<keyword evidence="6 7" id="KW-0472">Membrane</keyword>
<dbReference type="PANTHER" id="PTHR24221">
    <property type="entry name" value="ATP-BINDING CASSETTE SUB-FAMILY B"/>
    <property type="match status" value="1"/>
</dbReference>
<evidence type="ECO:0000256" key="3">
    <source>
        <dbReference type="ARBA" id="ARBA00022741"/>
    </source>
</evidence>
<dbReference type="InterPro" id="IPR003439">
    <property type="entry name" value="ABC_transporter-like_ATP-bd"/>
</dbReference>
<sequence>MKQPKKEHIIRRLLWEARPIWKWLLLAALLCIGVIICGVLGPKLLGGLIDRLYAWWDGSDRSDLLAGLLRPMGWLALVYLGYSLFSYVKMQLLNRVVSRYFTCELRIRISDKIRRLPVSYVDQTPVGDILSRMMDDVSTMGNYVHQIIDTLMTGFFMILAIAVMMLLEDWRLAAIVLVLTPASILLSTLLSSRSEKHFYSMFTESGNLNAVTEEAFTNFATTKAYNLEDYTEQRHAELNERRRKAETRANFTSSIVRPLIAFTNALAYIAICLFGGWLIVRNESVSVGIVVTILLYAKQFSGPLEQIAGGLGDLQHAKAAARRVFKLLDLPEEPQADGALPAPAKGDVRFEHVSFSYDPAVPLIEDLNLAVRPGQNVAIVGPTGAGKTTIVNLLMRFYDLNAGHILLDGTDCASLSREEVRSQFAMVLQDTWLFRGTIAENVSYGTPGATREQIVEACDRAYCDHFIRTLPQGYDTVVGDDMTNLSGGQKQLLTIARAMLANRRLLILDEATSNVDTRTEILLQKAMDRLMKGRTCFVIAHRLSTIVDSDLILVLDHGHIVEQGTHTELLARRGFYYQLYTSQYAI</sequence>
<comment type="caution">
    <text evidence="10">The sequence shown here is derived from an EMBL/GenBank/DDBJ whole genome shotgun (WGS) entry which is preliminary data.</text>
</comment>
<dbReference type="SMART" id="SM00382">
    <property type="entry name" value="AAA"/>
    <property type="match status" value="1"/>
</dbReference>
<keyword evidence="11" id="KW-1185">Reference proteome</keyword>
<evidence type="ECO:0000256" key="5">
    <source>
        <dbReference type="ARBA" id="ARBA00022989"/>
    </source>
</evidence>
<dbReference type="InterPro" id="IPR003593">
    <property type="entry name" value="AAA+_ATPase"/>
</dbReference>
<dbReference type="Gene3D" id="3.40.50.300">
    <property type="entry name" value="P-loop containing nucleotide triphosphate hydrolases"/>
    <property type="match status" value="1"/>
</dbReference>